<comment type="caution">
    <text evidence="2">The sequence shown here is derived from an EMBL/GenBank/DDBJ whole genome shotgun (WGS) entry which is preliminary data.</text>
</comment>
<organism evidence="2 3">
    <name type="scientific">Agathobaculum hominis</name>
    <dbReference type="NCBI Taxonomy" id="2763014"/>
    <lineage>
        <taxon>Bacteria</taxon>
        <taxon>Bacillati</taxon>
        <taxon>Bacillota</taxon>
        <taxon>Clostridia</taxon>
        <taxon>Eubacteriales</taxon>
        <taxon>Butyricicoccaceae</taxon>
        <taxon>Agathobaculum</taxon>
    </lineage>
</organism>
<name>A0ABR7GNA7_9FIRM</name>
<dbReference type="InterPro" id="IPR006059">
    <property type="entry name" value="SBP"/>
</dbReference>
<dbReference type="PROSITE" id="PS51257">
    <property type="entry name" value="PROKAR_LIPOPROTEIN"/>
    <property type="match status" value="1"/>
</dbReference>
<reference evidence="2 3" key="1">
    <citation type="submission" date="2020-08" db="EMBL/GenBank/DDBJ databases">
        <title>Genome public.</title>
        <authorList>
            <person name="Liu C."/>
            <person name="Sun Q."/>
        </authorList>
    </citation>
    <scope>NUCLEOTIDE SEQUENCE [LARGE SCALE GENOMIC DNA]</scope>
    <source>
        <strain evidence="2 3">M2</strain>
    </source>
</reference>
<dbReference type="PANTHER" id="PTHR43649:SF12">
    <property type="entry name" value="DIACETYLCHITOBIOSE BINDING PROTEIN DASA"/>
    <property type="match status" value="1"/>
</dbReference>
<accession>A0ABR7GNA7</accession>
<evidence type="ECO:0000313" key="3">
    <source>
        <dbReference type="Proteomes" id="UP000641741"/>
    </source>
</evidence>
<dbReference type="InterPro" id="IPR050490">
    <property type="entry name" value="Bact_solute-bd_prot1"/>
</dbReference>
<evidence type="ECO:0000313" key="2">
    <source>
        <dbReference type="EMBL" id="MBC5695783.1"/>
    </source>
</evidence>
<dbReference type="PANTHER" id="PTHR43649">
    <property type="entry name" value="ARABINOSE-BINDING PROTEIN-RELATED"/>
    <property type="match status" value="1"/>
</dbReference>
<keyword evidence="1" id="KW-0732">Signal</keyword>
<dbReference type="EMBL" id="JACOPK010000006">
    <property type="protein sequence ID" value="MBC5695783.1"/>
    <property type="molecule type" value="Genomic_DNA"/>
</dbReference>
<keyword evidence="3" id="KW-1185">Reference proteome</keyword>
<gene>
    <name evidence="2" type="ORF">H8S02_07470</name>
</gene>
<sequence>MKKRFLPLLLSAVLLLALSGCGEDTLLEKNDPVTIDFWHVYGEQSGSPMDALVQEFNSTIGQDTGVRVRVSNLSSAAEIGGFLKEAQNGGDLLNMPDLFTCHLADAAALGEENLVDWRDWFTEEELSDFVPGFLEDGTSADGRLLLFPISKSTQLFMCNGTGFDRFSEACGVKYEDLATWDGFYDAAARFHDWSGGRTFCALDYPIRAVELRAMECGSGNFYTENGWYDPNNAVFKESWMQFARALAQGHVVVSDLYSNTQVMTGEVLSGLGSSAAILYYNDTVTYRDGTQEPMDLHVRPMPRTAGRDALMTQAGVGLGACRTTDQKAEAAALFVRWLTEPERNLDFVAQTGYMPVRIGAFDDIENYDGFPEPAESYRQLYAALKTMREDYTPVSEPRFADYYSKVSVLYDGLRQMQQELPRRAASGEDVDALAEETWALLCSIR</sequence>
<protein>
    <submittedName>
        <fullName evidence="2">Extracellular solute-binding protein</fullName>
    </submittedName>
</protein>
<feature type="signal peptide" evidence="1">
    <location>
        <begin position="1"/>
        <end position="22"/>
    </location>
</feature>
<feature type="chain" id="PRO_5046383199" evidence="1">
    <location>
        <begin position="23"/>
        <end position="445"/>
    </location>
</feature>
<proteinExistence type="predicted"/>
<dbReference type="Gene3D" id="3.40.190.10">
    <property type="entry name" value="Periplasmic binding protein-like II"/>
    <property type="match status" value="1"/>
</dbReference>
<evidence type="ECO:0000256" key="1">
    <source>
        <dbReference type="SAM" id="SignalP"/>
    </source>
</evidence>
<dbReference type="Proteomes" id="UP000641741">
    <property type="component" value="Unassembled WGS sequence"/>
</dbReference>
<dbReference type="Pfam" id="PF13416">
    <property type="entry name" value="SBP_bac_8"/>
    <property type="match status" value="1"/>
</dbReference>
<dbReference type="SUPFAM" id="SSF53850">
    <property type="entry name" value="Periplasmic binding protein-like II"/>
    <property type="match status" value="1"/>
</dbReference>